<feature type="region of interest" description="Disordered" evidence="1">
    <location>
        <begin position="196"/>
        <end position="312"/>
    </location>
</feature>
<protein>
    <submittedName>
        <fullName evidence="2">Uncharacterized protein</fullName>
    </submittedName>
</protein>
<accession>A0A4Z2F5D4</accession>
<organism evidence="2 3">
    <name type="scientific">Liparis tanakae</name>
    <name type="common">Tanaka's snailfish</name>
    <dbReference type="NCBI Taxonomy" id="230148"/>
    <lineage>
        <taxon>Eukaryota</taxon>
        <taxon>Metazoa</taxon>
        <taxon>Chordata</taxon>
        <taxon>Craniata</taxon>
        <taxon>Vertebrata</taxon>
        <taxon>Euteleostomi</taxon>
        <taxon>Actinopterygii</taxon>
        <taxon>Neopterygii</taxon>
        <taxon>Teleostei</taxon>
        <taxon>Neoteleostei</taxon>
        <taxon>Acanthomorphata</taxon>
        <taxon>Eupercaria</taxon>
        <taxon>Perciformes</taxon>
        <taxon>Cottioidei</taxon>
        <taxon>Cottales</taxon>
        <taxon>Liparidae</taxon>
        <taxon>Liparis</taxon>
    </lineage>
</organism>
<feature type="compositionally biased region" description="Acidic residues" evidence="1">
    <location>
        <begin position="259"/>
        <end position="272"/>
    </location>
</feature>
<feature type="region of interest" description="Disordered" evidence="1">
    <location>
        <begin position="331"/>
        <end position="350"/>
    </location>
</feature>
<reference evidence="2 3" key="1">
    <citation type="submission" date="2019-03" db="EMBL/GenBank/DDBJ databases">
        <title>First draft genome of Liparis tanakae, snailfish: a comprehensive survey of snailfish specific genes.</title>
        <authorList>
            <person name="Kim W."/>
            <person name="Song I."/>
            <person name="Jeong J.-H."/>
            <person name="Kim D."/>
            <person name="Kim S."/>
            <person name="Ryu S."/>
            <person name="Song J.Y."/>
            <person name="Lee S.K."/>
        </authorList>
    </citation>
    <scope>NUCLEOTIDE SEQUENCE [LARGE SCALE GENOMIC DNA]</scope>
    <source>
        <tissue evidence="2">Muscle</tissue>
    </source>
</reference>
<gene>
    <name evidence="2" type="ORF">EYF80_053521</name>
</gene>
<evidence type="ECO:0000313" key="3">
    <source>
        <dbReference type="Proteomes" id="UP000314294"/>
    </source>
</evidence>
<sequence length="436" mass="45481">MHDEPVGVPGVPSVAFTSLPVQRRRRLIVLVILVSRPNHLKSTRDVPVHVLHCSSPPPASPASPPPGAGLQSSRPSSWVAAGSDASLHGGPLLCQGLAACLGGGTPWSFLGTECFLPATRTGCSYRHSSSSSESPSRGSLNAFPPAPWPLLRPALFARLFPQQAHMDLLEPGRHASSTSASSTSSSSAALALASRARGEPLTASGGLRPAYSRLGKRSASSRSVENISSREDSSSRDGPRTLVRSWVVGMDSAGRLEVKEEEEEEEEEEGDDDGRIESIRRFRSSSASHLGTPASDWIPATSASSRGKKRPSWSLAAASGLSSWMEELSSGSSASRTADQHPRGLGPSTLLRLDSPSYVAAVESPKVAAGDSGRPSSASGGCGASLFFFSSVGENIPEDCEATPESSSRSAPCCSSEARILSRHSMSLVMASLGSV</sequence>
<feature type="compositionally biased region" description="Basic and acidic residues" evidence="1">
    <location>
        <begin position="228"/>
        <end position="239"/>
    </location>
</feature>
<dbReference type="AlphaFoldDB" id="A0A4Z2F5D4"/>
<evidence type="ECO:0000313" key="2">
    <source>
        <dbReference type="EMBL" id="TNN36319.1"/>
    </source>
</evidence>
<name>A0A4Z2F5D4_9TELE</name>
<feature type="region of interest" description="Disordered" evidence="1">
    <location>
        <begin position="51"/>
        <end position="82"/>
    </location>
</feature>
<dbReference type="EMBL" id="SRLO01001633">
    <property type="protein sequence ID" value="TNN36319.1"/>
    <property type="molecule type" value="Genomic_DNA"/>
</dbReference>
<evidence type="ECO:0000256" key="1">
    <source>
        <dbReference type="SAM" id="MobiDB-lite"/>
    </source>
</evidence>
<feature type="compositionally biased region" description="Pro residues" evidence="1">
    <location>
        <begin position="55"/>
        <end position="67"/>
    </location>
</feature>
<keyword evidence="3" id="KW-1185">Reference proteome</keyword>
<proteinExistence type="predicted"/>
<comment type="caution">
    <text evidence="2">The sequence shown here is derived from an EMBL/GenBank/DDBJ whole genome shotgun (WGS) entry which is preliminary data.</text>
</comment>
<dbReference type="Proteomes" id="UP000314294">
    <property type="component" value="Unassembled WGS sequence"/>
</dbReference>
<feature type="compositionally biased region" description="Polar residues" evidence="1">
    <location>
        <begin position="218"/>
        <end position="227"/>
    </location>
</feature>